<feature type="chain" id="PRO_5043036709" evidence="1">
    <location>
        <begin position="16"/>
        <end position="217"/>
    </location>
</feature>
<name>A0AAN8JZF2_PATCE</name>
<comment type="caution">
    <text evidence="2">The sequence shown here is derived from an EMBL/GenBank/DDBJ whole genome shotgun (WGS) entry which is preliminary data.</text>
</comment>
<dbReference type="InterPro" id="IPR001299">
    <property type="entry name" value="Ependymin"/>
</dbReference>
<dbReference type="Proteomes" id="UP001347796">
    <property type="component" value="Unassembled WGS sequence"/>
</dbReference>
<dbReference type="GO" id="GO:0005576">
    <property type="term" value="C:extracellular region"/>
    <property type="evidence" value="ECO:0007669"/>
    <property type="project" value="InterPro"/>
</dbReference>
<dbReference type="Pfam" id="PF00811">
    <property type="entry name" value="Ependymin"/>
    <property type="match status" value="1"/>
</dbReference>
<reference evidence="2 3" key="1">
    <citation type="submission" date="2024-01" db="EMBL/GenBank/DDBJ databases">
        <title>The genome of the rayed Mediterranean limpet Patella caerulea (Linnaeus, 1758).</title>
        <authorList>
            <person name="Anh-Thu Weber A."/>
            <person name="Halstead-Nussloch G."/>
        </authorList>
    </citation>
    <scope>NUCLEOTIDE SEQUENCE [LARGE SCALE GENOMIC DNA]</scope>
    <source>
        <strain evidence="2">AATW-2023a</strain>
        <tissue evidence="2">Whole specimen</tissue>
    </source>
</reference>
<keyword evidence="3" id="KW-1185">Reference proteome</keyword>
<gene>
    <name evidence="2" type="ORF">SNE40_007650</name>
</gene>
<evidence type="ECO:0000313" key="2">
    <source>
        <dbReference type="EMBL" id="KAK6185407.1"/>
    </source>
</evidence>
<organism evidence="2 3">
    <name type="scientific">Patella caerulea</name>
    <name type="common">Rayed Mediterranean limpet</name>
    <dbReference type="NCBI Taxonomy" id="87958"/>
    <lineage>
        <taxon>Eukaryota</taxon>
        <taxon>Metazoa</taxon>
        <taxon>Spiralia</taxon>
        <taxon>Lophotrochozoa</taxon>
        <taxon>Mollusca</taxon>
        <taxon>Gastropoda</taxon>
        <taxon>Patellogastropoda</taxon>
        <taxon>Patelloidea</taxon>
        <taxon>Patellidae</taxon>
        <taxon>Patella</taxon>
    </lineage>
</organism>
<feature type="signal peptide" evidence="1">
    <location>
        <begin position="1"/>
        <end position="15"/>
    </location>
</feature>
<sequence length="217" mass="24073">MMFIVFATFAVFAAAEPTRPGCCVPPQWEGRQGSIIGSVNKGSTSVTNANYFMSYDETNQRVYYETEAETEGVTQYLKIIQNFAKGMQYVIDLQKQNCSSFPISQQFPKICLPADAQLAGKIYFGIGTNRFDALSFTYYTHGTNVTVVGTPDDCIPVIDVLRVKDSSMGTAQMTFTGFVDLTVGIRDPSIFNVPSICKQVDPSLFKSIARNEGFFRF</sequence>
<dbReference type="GO" id="GO:0005764">
    <property type="term" value="C:lysosome"/>
    <property type="evidence" value="ECO:0007669"/>
    <property type="project" value="TreeGrafter"/>
</dbReference>
<dbReference type="PANTHER" id="PTHR10697">
    <property type="entry name" value="MAMMALIAN EPENDYMIN-RELATED PROTEIN 1"/>
    <property type="match status" value="1"/>
</dbReference>
<accession>A0AAN8JZF2</accession>
<dbReference type="GO" id="GO:0005509">
    <property type="term" value="F:calcium ion binding"/>
    <property type="evidence" value="ECO:0007669"/>
    <property type="project" value="InterPro"/>
</dbReference>
<dbReference type="EMBL" id="JAZGQO010000006">
    <property type="protein sequence ID" value="KAK6185407.1"/>
    <property type="molecule type" value="Genomic_DNA"/>
</dbReference>
<evidence type="ECO:0000256" key="1">
    <source>
        <dbReference type="SAM" id="SignalP"/>
    </source>
</evidence>
<dbReference type="PANTHER" id="PTHR10697:SF13">
    <property type="entry name" value="RICIN B LECTIN DOMAIN-CONTAINING PROTEIN"/>
    <property type="match status" value="1"/>
</dbReference>
<dbReference type="GO" id="GO:0007160">
    <property type="term" value="P:cell-matrix adhesion"/>
    <property type="evidence" value="ECO:0007669"/>
    <property type="project" value="InterPro"/>
</dbReference>
<dbReference type="AlphaFoldDB" id="A0AAN8JZF2"/>
<protein>
    <submittedName>
        <fullName evidence="2">Uncharacterized protein</fullName>
    </submittedName>
</protein>
<proteinExistence type="predicted"/>
<evidence type="ECO:0000313" key="3">
    <source>
        <dbReference type="Proteomes" id="UP001347796"/>
    </source>
</evidence>
<keyword evidence="1" id="KW-0732">Signal</keyword>